<reference evidence="1" key="1">
    <citation type="journal article" date="2014" name="Front. Microbiol.">
        <title>High frequency of phylogenetically diverse reductive dehalogenase-homologous genes in deep subseafloor sedimentary metagenomes.</title>
        <authorList>
            <person name="Kawai M."/>
            <person name="Futagami T."/>
            <person name="Toyoda A."/>
            <person name="Takaki Y."/>
            <person name="Nishi S."/>
            <person name="Hori S."/>
            <person name="Arai W."/>
            <person name="Tsubouchi T."/>
            <person name="Morono Y."/>
            <person name="Uchiyama I."/>
            <person name="Ito T."/>
            <person name="Fujiyama A."/>
            <person name="Inagaki F."/>
            <person name="Takami H."/>
        </authorList>
    </citation>
    <scope>NUCLEOTIDE SEQUENCE</scope>
    <source>
        <strain evidence="1">Expedition CK06-06</strain>
    </source>
</reference>
<sequence>YVFVKWFANDKRRKLVAIYAKDKHKVKIARMFLSHPILGFRYCDRKKE</sequence>
<name>X1FZG5_9ZZZZ</name>
<comment type="caution">
    <text evidence="1">The sequence shown here is derived from an EMBL/GenBank/DDBJ whole genome shotgun (WGS) entry which is preliminary data.</text>
</comment>
<evidence type="ECO:0000313" key="1">
    <source>
        <dbReference type="EMBL" id="GAH26148.1"/>
    </source>
</evidence>
<protein>
    <submittedName>
        <fullName evidence="1">Uncharacterized protein</fullName>
    </submittedName>
</protein>
<feature type="non-terminal residue" evidence="1">
    <location>
        <position position="48"/>
    </location>
</feature>
<accession>X1FZG5</accession>
<gene>
    <name evidence="1" type="ORF">S03H2_09728</name>
</gene>
<organism evidence="1">
    <name type="scientific">marine sediment metagenome</name>
    <dbReference type="NCBI Taxonomy" id="412755"/>
    <lineage>
        <taxon>unclassified sequences</taxon>
        <taxon>metagenomes</taxon>
        <taxon>ecological metagenomes</taxon>
    </lineage>
</organism>
<proteinExistence type="predicted"/>
<feature type="non-terminal residue" evidence="1">
    <location>
        <position position="1"/>
    </location>
</feature>
<dbReference type="EMBL" id="BARU01005058">
    <property type="protein sequence ID" value="GAH26148.1"/>
    <property type="molecule type" value="Genomic_DNA"/>
</dbReference>
<dbReference type="AlphaFoldDB" id="X1FZG5"/>